<keyword evidence="1" id="KW-0472">Membrane</keyword>
<feature type="transmembrane region" description="Helical" evidence="1">
    <location>
        <begin position="78"/>
        <end position="97"/>
    </location>
</feature>
<gene>
    <name evidence="2" type="ORF">FC87_GL000742</name>
</gene>
<dbReference type="RefSeq" id="WP_054690964.1">
    <property type="nucleotide sequence ID" value="NZ_AYZI01000004.1"/>
</dbReference>
<feature type="transmembrane region" description="Helical" evidence="1">
    <location>
        <begin position="12"/>
        <end position="31"/>
    </location>
</feature>
<dbReference type="STRING" id="1423745.GCA_001311215_01832"/>
<evidence type="ECO:0000256" key="1">
    <source>
        <dbReference type="SAM" id="Phobius"/>
    </source>
</evidence>
<sequence length="131" mass="14733">MRKNTNQNRFIAIAGLETTALGLYLLVIKNVFASESDFLAHFLVHAQDPIIVYFLIAIGVFSFIVGSSGITKHHMHRLAISLMVGVWTTYLVIFMWHDANAPGIPFHLSSVLMIFLIINLFVEMIGGNHYE</sequence>
<feature type="transmembrane region" description="Helical" evidence="1">
    <location>
        <begin position="51"/>
        <end position="71"/>
    </location>
</feature>
<dbReference type="Proteomes" id="UP000051586">
    <property type="component" value="Unassembled WGS sequence"/>
</dbReference>
<organism evidence="2 3">
    <name type="scientific">Fructilactobacillus florum DSM 22689 = JCM 16035</name>
    <dbReference type="NCBI Taxonomy" id="1423745"/>
    <lineage>
        <taxon>Bacteria</taxon>
        <taxon>Bacillati</taxon>
        <taxon>Bacillota</taxon>
        <taxon>Bacilli</taxon>
        <taxon>Lactobacillales</taxon>
        <taxon>Lactobacillaceae</taxon>
        <taxon>Fructilactobacillus</taxon>
    </lineage>
</organism>
<dbReference type="EMBL" id="AYZI01000004">
    <property type="protein sequence ID" value="KRM91610.1"/>
    <property type="molecule type" value="Genomic_DNA"/>
</dbReference>
<protein>
    <submittedName>
        <fullName evidence="2">Uncharacterized protein</fullName>
    </submittedName>
</protein>
<dbReference type="PATRIC" id="fig|1423745.4.peg.790"/>
<evidence type="ECO:0000313" key="2">
    <source>
        <dbReference type="EMBL" id="KRM91610.1"/>
    </source>
</evidence>
<name>A0A0R2CK06_9LACO</name>
<evidence type="ECO:0000313" key="3">
    <source>
        <dbReference type="Proteomes" id="UP000051586"/>
    </source>
</evidence>
<accession>A0A0R2CK06</accession>
<comment type="caution">
    <text evidence="2">The sequence shown here is derived from an EMBL/GenBank/DDBJ whole genome shotgun (WGS) entry which is preliminary data.</text>
</comment>
<dbReference type="AlphaFoldDB" id="A0A0R2CK06"/>
<proteinExistence type="predicted"/>
<keyword evidence="1" id="KW-0812">Transmembrane</keyword>
<feature type="transmembrane region" description="Helical" evidence="1">
    <location>
        <begin position="103"/>
        <end position="122"/>
    </location>
</feature>
<reference evidence="2 3" key="1">
    <citation type="journal article" date="2015" name="Genome Announc.">
        <title>Expanding the biotechnology potential of lactobacilli through comparative genomics of 213 strains and associated genera.</title>
        <authorList>
            <person name="Sun Z."/>
            <person name="Harris H.M."/>
            <person name="McCann A."/>
            <person name="Guo C."/>
            <person name="Argimon S."/>
            <person name="Zhang W."/>
            <person name="Yang X."/>
            <person name="Jeffery I.B."/>
            <person name="Cooney J.C."/>
            <person name="Kagawa T.F."/>
            <person name="Liu W."/>
            <person name="Song Y."/>
            <person name="Salvetti E."/>
            <person name="Wrobel A."/>
            <person name="Rasinkangas P."/>
            <person name="Parkhill J."/>
            <person name="Rea M.C."/>
            <person name="O'Sullivan O."/>
            <person name="Ritari J."/>
            <person name="Douillard F.P."/>
            <person name="Paul Ross R."/>
            <person name="Yang R."/>
            <person name="Briner A.E."/>
            <person name="Felis G.E."/>
            <person name="de Vos W.M."/>
            <person name="Barrangou R."/>
            <person name="Klaenhammer T.R."/>
            <person name="Caufield P.W."/>
            <person name="Cui Y."/>
            <person name="Zhang H."/>
            <person name="O'Toole P.W."/>
        </authorList>
    </citation>
    <scope>NUCLEOTIDE SEQUENCE [LARGE SCALE GENOMIC DNA]</scope>
    <source>
        <strain evidence="2 3">DSM 22689</strain>
    </source>
</reference>
<keyword evidence="1" id="KW-1133">Transmembrane helix</keyword>